<dbReference type="AlphaFoldDB" id="A0AAJ6BKB3"/>
<protein>
    <submittedName>
        <fullName evidence="2">Histidine phosphatase family protein</fullName>
    </submittedName>
</protein>
<evidence type="ECO:0000256" key="1">
    <source>
        <dbReference type="PIRSR" id="PIRSR613078-2"/>
    </source>
</evidence>
<organism evidence="2 3">
    <name type="scientific">Candidatus Brevundimonas colombiensis</name>
    <dbReference type="NCBI Taxonomy" id="3121376"/>
    <lineage>
        <taxon>Bacteria</taxon>
        <taxon>Pseudomonadati</taxon>
        <taxon>Pseudomonadota</taxon>
        <taxon>Alphaproteobacteria</taxon>
        <taxon>Caulobacterales</taxon>
        <taxon>Caulobacteraceae</taxon>
        <taxon>Brevundimonas</taxon>
    </lineage>
</organism>
<dbReference type="InterPro" id="IPR013078">
    <property type="entry name" value="His_Pase_superF_clade-1"/>
</dbReference>
<dbReference type="Pfam" id="PF00300">
    <property type="entry name" value="His_Phos_1"/>
    <property type="match status" value="1"/>
</dbReference>
<dbReference type="SMART" id="SM00855">
    <property type="entry name" value="PGAM"/>
    <property type="match status" value="1"/>
</dbReference>
<evidence type="ECO:0000313" key="3">
    <source>
        <dbReference type="Proteomes" id="UP001213664"/>
    </source>
</evidence>
<proteinExistence type="predicted"/>
<evidence type="ECO:0000313" key="2">
    <source>
        <dbReference type="EMBL" id="WEK39082.1"/>
    </source>
</evidence>
<dbReference type="PANTHER" id="PTHR48100">
    <property type="entry name" value="BROAD-SPECIFICITY PHOSPHATASE YOR283W-RELATED"/>
    <property type="match status" value="1"/>
</dbReference>
<feature type="binding site" evidence="1">
    <location>
        <begin position="2"/>
        <end position="9"/>
    </location>
    <ligand>
        <name>substrate</name>
    </ligand>
</feature>
<dbReference type="PANTHER" id="PTHR48100:SF1">
    <property type="entry name" value="HISTIDINE PHOSPHATASE FAMILY PROTEIN-RELATED"/>
    <property type="match status" value="1"/>
</dbReference>
<dbReference type="CDD" id="cd07067">
    <property type="entry name" value="HP_PGM_like"/>
    <property type="match status" value="1"/>
</dbReference>
<dbReference type="InterPro" id="IPR050275">
    <property type="entry name" value="PGM_Phosphatase"/>
</dbReference>
<reference evidence="2" key="1">
    <citation type="submission" date="2023-03" db="EMBL/GenBank/DDBJ databases">
        <title>Andean soil-derived lignocellulolytic bacterial consortium as a source of novel taxa and putative plastic-active enzymes.</title>
        <authorList>
            <person name="Diaz-Garcia L."/>
            <person name="Chuvochina M."/>
            <person name="Feuerriegel G."/>
            <person name="Bunk B."/>
            <person name="Sproer C."/>
            <person name="Streit W.R."/>
            <person name="Rodriguez L.M."/>
            <person name="Overmann J."/>
            <person name="Jimenez D.J."/>
        </authorList>
    </citation>
    <scope>NUCLEOTIDE SEQUENCE</scope>
    <source>
        <strain evidence="2">MAG 833</strain>
    </source>
</reference>
<dbReference type="Proteomes" id="UP001213664">
    <property type="component" value="Chromosome"/>
</dbReference>
<name>A0AAJ6BKB3_9CAUL</name>
<gene>
    <name evidence="2" type="ORF">P0Y50_11050</name>
</gene>
<dbReference type="Gene3D" id="3.40.50.1240">
    <property type="entry name" value="Phosphoglycerate mutase-like"/>
    <property type="match status" value="1"/>
</dbReference>
<accession>A0AAJ6BKB3</accession>
<dbReference type="SUPFAM" id="SSF53254">
    <property type="entry name" value="Phosphoglycerate mutase-like"/>
    <property type="match status" value="1"/>
</dbReference>
<dbReference type="InterPro" id="IPR029033">
    <property type="entry name" value="His_PPase_superfam"/>
</dbReference>
<dbReference type="GO" id="GO:0005737">
    <property type="term" value="C:cytoplasm"/>
    <property type="evidence" value="ECO:0007669"/>
    <property type="project" value="TreeGrafter"/>
</dbReference>
<sequence length="174" mass="18881">MRHGQTDWNRLQLCVGQNDQPLNAYGVKQACASNRIVQTLGVDVIFHSPLSRAARTAQIVAGAIPLLLEPDLREVCLGVKEGQFEADPADDFVSAWLRGQTIPGAEQFDEFRDRAVNAVNRCLDVAQSRSALIVAHSAVFIALASSCGLKAQDLGHCQPHLFAPQAEGWLVRPA</sequence>
<feature type="binding site" evidence="1">
    <location>
        <position position="52"/>
    </location>
    <ligand>
        <name>substrate</name>
    </ligand>
</feature>
<dbReference type="GO" id="GO:0016791">
    <property type="term" value="F:phosphatase activity"/>
    <property type="evidence" value="ECO:0007669"/>
    <property type="project" value="TreeGrafter"/>
</dbReference>
<dbReference type="EMBL" id="CP119326">
    <property type="protein sequence ID" value="WEK39082.1"/>
    <property type="molecule type" value="Genomic_DNA"/>
</dbReference>